<sequence length="118" mass="13519">MASHSVYHWLIQRATAFVLLPLSIWFLFKFVAVVSLIFKSLPDLHLCFSSIGITDFIILLCFFVFAFYHGVLGIQVILEDYIHSAVLRASLFLVIKGIAVLTVLFLVFIVLYNKLFVY</sequence>
<evidence type="ECO:0000256" key="8">
    <source>
        <dbReference type="ARBA" id="ARBA00022532"/>
    </source>
</evidence>
<dbReference type="RefSeq" id="WP_129992547.1">
    <property type="nucleotide sequence ID" value="NZ_QOHL01000005.1"/>
</dbReference>
<dbReference type="GO" id="GO:0046872">
    <property type="term" value="F:metal ion binding"/>
    <property type="evidence" value="ECO:0007669"/>
    <property type="project" value="UniProtKB-KW"/>
</dbReference>
<evidence type="ECO:0000256" key="11">
    <source>
        <dbReference type="ARBA" id="ARBA00022723"/>
    </source>
</evidence>
<dbReference type="InterPro" id="IPR014312">
    <property type="entry name" value="Succ_DH_anchor"/>
</dbReference>
<dbReference type="STRING" id="1242993.ehr_00248"/>
<protein>
    <recommendedName>
        <fullName evidence="6">Succinate dehydrogenase hydrophobic membrane anchor subunit</fullName>
    </recommendedName>
</protein>
<evidence type="ECO:0000256" key="1">
    <source>
        <dbReference type="ARBA" id="ARBA00001971"/>
    </source>
</evidence>
<evidence type="ECO:0000256" key="3">
    <source>
        <dbReference type="ARBA" id="ARBA00004141"/>
    </source>
</evidence>
<keyword evidence="14" id="KW-0408">Iron</keyword>
<keyword evidence="9" id="KW-0349">Heme</keyword>
<feature type="transmembrane region" description="Helical" evidence="16">
    <location>
        <begin position="90"/>
        <end position="112"/>
    </location>
</feature>
<evidence type="ECO:0000256" key="6">
    <source>
        <dbReference type="ARBA" id="ARBA00019425"/>
    </source>
</evidence>
<evidence type="ECO:0000256" key="5">
    <source>
        <dbReference type="ARBA" id="ARBA00011558"/>
    </source>
</evidence>
<evidence type="ECO:0000256" key="7">
    <source>
        <dbReference type="ARBA" id="ARBA00022448"/>
    </source>
</evidence>
<dbReference type="EMBL" id="QOHL01000005">
    <property type="protein sequence ID" value="RZB12882.1"/>
    <property type="molecule type" value="Genomic_DNA"/>
</dbReference>
<dbReference type="GO" id="GO:0020037">
    <property type="term" value="F:heme binding"/>
    <property type="evidence" value="ECO:0007669"/>
    <property type="project" value="InterPro"/>
</dbReference>
<gene>
    <name evidence="17" type="primary">sdhD</name>
    <name evidence="17" type="ORF">DRF75_01635</name>
</gene>
<feature type="transmembrane region" description="Helical" evidence="16">
    <location>
        <begin position="57"/>
        <end position="78"/>
    </location>
</feature>
<evidence type="ECO:0000256" key="10">
    <source>
        <dbReference type="ARBA" id="ARBA00022692"/>
    </source>
</evidence>
<comment type="subunit">
    <text evidence="5">Part of an enzyme complex containing four subunits: a flavoprotein, an iron-sulfur protein, plus two membrane-anchoring proteins, SdhC and SdhD.</text>
</comment>
<name>A0A4Q6I4T0_9RICK</name>
<dbReference type="AlphaFoldDB" id="A0A4Q6I4T0"/>
<evidence type="ECO:0000313" key="17">
    <source>
        <dbReference type="EMBL" id="RZB12882.1"/>
    </source>
</evidence>
<comment type="function">
    <text evidence="2">Membrane-anchoring subunit of succinate dehydrogenase (SDH).</text>
</comment>
<keyword evidence="12" id="KW-0249">Electron transport</keyword>
<evidence type="ECO:0000256" key="14">
    <source>
        <dbReference type="ARBA" id="ARBA00023004"/>
    </source>
</evidence>
<accession>A0A4Q6I4T0</accession>
<dbReference type="SUPFAM" id="SSF81343">
    <property type="entry name" value="Fumarate reductase respiratory complex transmembrane subunits"/>
    <property type="match status" value="1"/>
</dbReference>
<keyword evidence="8" id="KW-0816">Tricarboxylic acid cycle</keyword>
<dbReference type="UniPathway" id="UPA00223"/>
<keyword evidence="10 16" id="KW-0812">Transmembrane</keyword>
<comment type="pathway">
    <text evidence="4">Carbohydrate metabolism; tricarboxylic acid cycle.</text>
</comment>
<dbReference type="GO" id="GO:0006099">
    <property type="term" value="P:tricarboxylic acid cycle"/>
    <property type="evidence" value="ECO:0007669"/>
    <property type="project" value="UniProtKB-UniPathway"/>
</dbReference>
<dbReference type="GO" id="GO:0016020">
    <property type="term" value="C:membrane"/>
    <property type="evidence" value="ECO:0007669"/>
    <property type="project" value="UniProtKB-SubCell"/>
</dbReference>
<dbReference type="Gene3D" id="1.20.1300.10">
    <property type="entry name" value="Fumarate reductase/succinate dehydrogenase, transmembrane subunit"/>
    <property type="match status" value="1"/>
</dbReference>
<comment type="subcellular location">
    <subcellularLocation>
        <location evidence="3">Membrane</location>
        <topology evidence="3">Multi-pass membrane protein</topology>
    </subcellularLocation>
</comment>
<evidence type="ECO:0000256" key="16">
    <source>
        <dbReference type="SAM" id="Phobius"/>
    </source>
</evidence>
<dbReference type="NCBIfam" id="TIGR02968">
    <property type="entry name" value="succ_dehyd_anc"/>
    <property type="match status" value="1"/>
</dbReference>
<evidence type="ECO:0000256" key="2">
    <source>
        <dbReference type="ARBA" id="ARBA00004050"/>
    </source>
</evidence>
<dbReference type="InterPro" id="IPR034804">
    <property type="entry name" value="SQR/QFR_C/D"/>
</dbReference>
<evidence type="ECO:0000256" key="9">
    <source>
        <dbReference type="ARBA" id="ARBA00022617"/>
    </source>
</evidence>
<organism evidence="17 18">
    <name type="scientific">Ehrlichia minasensis</name>
    <dbReference type="NCBI Taxonomy" id="1242993"/>
    <lineage>
        <taxon>Bacteria</taxon>
        <taxon>Pseudomonadati</taxon>
        <taxon>Pseudomonadota</taxon>
        <taxon>Alphaproteobacteria</taxon>
        <taxon>Rickettsiales</taxon>
        <taxon>Anaplasmataceae</taxon>
        <taxon>Ehrlichia</taxon>
    </lineage>
</organism>
<keyword evidence="11" id="KW-0479">Metal-binding</keyword>
<evidence type="ECO:0000256" key="12">
    <source>
        <dbReference type="ARBA" id="ARBA00022982"/>
    </source>
</evidence>
<evidence type="ECO:0000256" key="4">
    <source>
        <dbReference type="ARBA" id="ARBA00005163"/>
    </source>
</evidence>
<evidence type="ECO:0000256" key="15">
    <source>
        <dbReference type="ARBA" id="ARBA00023136"/>
    </source>
</evidence>
<dbReference type="Proteomes" id="UP000293377">
    <property type="component" value="Unassembled WGS sequence"/>
</dbReference>
<comment type="caution">
    <text evidence="17">The sequence shown here is derived from an EMBL/GenBank/DDBJ whole genome shotgun (WGS) entry which is preliminary data.</text>
</comment>
<feature type="transmembrane region" description="Helical" evidence="16">
    <location>
        <begin position="16"/>
        <end position="37"/>
    </location>
</feature>
<dbReference type="InterPro" id="IPR000701">
    <property type="entry name" value="SuccDH_FuR_B_TM-su"/>
</dbReference>
<keyword evidence="15 16" id="KW-0472">Membrane</keyword>
<keyword evidence="18" id="KW-1185">Reference proteome</keyword>
<keyword evidence="7" id="KW-0813">Transport</keyword>
<dbReference type="Pfam" id="PF01127">
    <property type="entry name" value="Sdh_cyt"/>
    <property type="match status" value="1"/>
</dbReference>
<evidence type="ECO:0000313" key="18">
    <source>
        <dbReference type="Proteomes" id="UP000293377"/>
    </source>
</evidence>
<proteinExistence type="predicted"/>
<keyword evidence="13 16" id="KW-1133">Transmembrane helix</keyword>
<reference evidence="17 18" key="1">
    <citation type="submission" date="2018-06" db="EMBL/GenBank/DDBJ databases">
        <title>Complete Genome Sequence of Ehrlichia minasensis Isolated From Cattle.</title>
        <authorList>
            <person name="Aguiar D.M."/>
            <person name="Araujo J.P.A.Jr."/>
            <person name="Nakazato L."/>
            <person name="Bard E."/>
            <person name="Cabezas-Cruz A."/>
        </authorList>
    </citation>
    <scope>NUCLEOTIDE SEQUENCE [LARGE SCALE GENOMIC DNA]</scope>
    <source>
        <strain evidence="17 18">B11</strain>
    </source>
</reference>
<evidence type="ECO:0000256" key="13">
    <source>
        <dbReference type="ARBA" id="ARBA00022989"/>
    </source>
</evidence>
<comment type="cofactor">
    <cofactor evidence="1">
        <name>heme</name>
        <dbReference type="ChEBI" id="CHEBI:30413"/>
    </cofactor>
</comment>